<evidence type="ECO:0000313" key="5">
    <source>
        <dbReference type="EnsemblProtists" id="EKX49394"/>
    </source>
</evidence>
<keyword evidence="6" id="KW-1185">Reference proteome</keyword>
<keyword evidence="3" id="KW-0812">Transmembrane</keyword>
<evidence type="ECO:0000313" key="4">
    <source>
        <dbReference type="EMBL" id="EKX49394.1"/>
    </source>
</evidence>
<feature type="region of interest" description="Disordered" evidence="2">
    <location>
        <begin position="222"/>
        <end position="247"/>
    </location>
</feature>
<protein>
    <submittedName>
        <fullName evidence="4 5">Uncharacterized protein</fullName>
    </submittedName>
</protein>
<evidence type="ECO:0000256" key="2">
    <source>
        <dbReference type="SAM" id="MobiDB-lite"/>
    </source>
</evidence>
<dbReference type="GeneID" id="17305973"/>
<keyword evidence="3" id="KW-0472">Membrane</keyword>
<dbReference type="RefSeq" id="XP_005836374.1">
    <property type="nucleotide sequence ID" value="XM_005836317.1"/>
</dbReference>
<evidence type="ECO:0000256" key="1">
    <source>
        <dbReference type="SAM" id="Coils"/>
    </source>
</evidence>
<feature type="region of interest" description="Disordered" evidence="2">
    <location>
        <begin position="117"/>
        <end position="142"/>
    </location>
</feature>
<accession>L1JMC7</accession>
<sequence length="247" mass="27752">MAGRWAAMVAVPMAVVMALVMWVMVMQEEREEAGNNVRQMLMARSIERAAMGANEAWNRLRDHEDIWHTSRETEEAPPMVETPRKFDIPPLNNQPERSDLQYWSTTQQPTPVWVDLPEVLSNPPPGEEGPDGEPPSSGSSVVRWGAPVVRKVPEKLLDQLRRMNHLIQKVKESNEMSKLLLDEEERTMEELREIHQEHVDEQVKALDTEKAVISNRLNILKPLPGPPGIEGDQGLPGLDGTPGAPGM</sequence>
<proteinExistence type="predicted"/>
<feature type="transmembrane region" description="Helical" evidence="3">
    <location>
        <begin position="6"/>
        <end position="25"/>
    </location>
</feature>
<feature type="coiled-coil region" evidence="1">
    <location>
        <begin position="174"/>
        <end position="201"/>
    </location>
</feature>
<evidence type="ECO:0000256" key="3">
    <source>
        <dbReference type="SAM" id="Phobius"/>
    </source>
</evidence>
<reference evidence="6" key="2">
    <citation type="submission" date="2012-11" db="EMBL/GenBank/DDBJ databases">
        <authorList>
            <person name="Kuo A."/>
            <person name="Curtis B.A."/>
            <person name="Tanifuji G."/>
            <person name="Burki F."/>
            <person name="Gruber A."/>
            <person name="Irimia M."/>
            <person name="Maruyama S."/>
            <person name="Arias M.C."/>
            <person name="Ball S.G."/>
            <person name="Gile G.H."/>
            <person name="Hirakawa Y."/>
            <person name="Hopkins J.F."/>
            <person name="Rensing S.A."/>
            <person name="Schmutz J."/>
            <person name="Symeonidi A."/>
            <person name="Elias M."/>
            <person name="Eveleigh R.J."/>
            <person name="Herman E.K."/>
            <person name="Klute M.J."/>
            <person name="Nakayama T."/>
            <person name="Obornik M."/>
            <person name="Reyes-Prieto A."/>
            <person name="Armbrust E.V."/>
            <person name="Aves S.J."/>
            <person name="Beiko R.G."/>
            <person name="Coutinho P."/>
            <person name="Dacks J.B."/>
            <person name="Durnford D.G."/>
            <person name="Fast N.M."/>
            <person name="Green B.R."/>
            <person name="Grisdale C."/>
            <person name="Hempe F."/>
            <person name="Henrissat B."/>
            <person name="Hoppner M.P."/>
            <person name="Ishida K.-I."/>
            <person name="Kim E."/>
            <person name="Koreny L."/>
            <person name="Kroth P.G."/>
            <person name="Liu Y."/>
            <person name="Malik S.-B."/>
            <person name="Maier U.G."/>
            <person name="McRose D."/>
            <person name="Mock T."/>
            <person name="Neilson J.A."/>
            <person name="Onodera N.T."/>
            <person name="Poole A.M."/>
            <person name="Pritham E.J."/>
            <person name="Richards T.A."/>
            <person name="Rocap G."/>
            <person name="Roy S.W."/>
            <person name="Sarai C."/>
            <person name="Schaack S."/>
            <person name="Shirato S."/>
            <person name="Slamovits C.H."/>
            <person name="Spencer D.F."/>
            <person name="Suzuki S."/>
            <person name="Worden A.Z."/>
            <person name="Zauner S."/>
            <person name="Barry K."/>
            <person name="Bell C."/>
            <person name="Bharti A.K."/>
            <person name="Crow J.A."/>
            <person name="Grimwood J."/>
            <person name="Kramer R."/>
            <person name="Lindquist E."/>
            <person name="Lucas S."/>
            <person name="Salamov A."/>
            <person name="McFadden G.I."/>
            <person name="Lane C.E."/>
            <person name="Keeling P.J."/>
            <person name="Gray M.W."/>
            <person name="Grigoriev I.V."/>
            <person name="Archibald J.M."/>
        </authorList>
    </citation>
    <scope>NUCLEOTIDE SEQUENCE</scope>
    <source>
        <strain evidence="6">CCMP2712</strain>
    </source>
</reference>
<keyword evidence="1" id="KW-0175">Coiled coil</keyword>
<organism evidence="4">
    <name type="scientific">Guillardia theta (strain CCMP2712)</name>
    <name type="common">Cryptophyte</name>
    <dbReference type="NCBI Taxonomy" id="905079"/>
    <lineage>
        <taxon>Eukaryota</taxon>
        <taxon>Cryptophyceae</taxon>
        <taxon>Pyrenomonadales</taxon>
        <taxon>Geminigeraceae</taxon>
        <taxon>Guillardia</taxon>
    </lineage>
</organism>
<reference evidence="4 6" key="1">
    <citation type="journal article" date="2012" name="Nature">
        <title>Algal genomes reveal evolutionary mosaicism and the fate of nucleomorphs.</title>
        <authorList>
            <consortium name="DOE Joint Genome Institute"/>
            <person name="Curtis B.A."/>
            <person name="Tanifuji G."/>
            <person name="Burki F."/>
            <person name="Gruber A."/>
            <person name="Irimia M."/>
            <person name="Maruyama S."/>
            <person name="Arias M.C."/>
            <person name="Ball S.G."/>
            <person name="Gile G.H."/>
            <person name="Hirakawa Y."/>
            <person name="Hopkins J.F."/>
            <person name="Kuo A."/>
            <person name="Rensing S.A."/>
            <person name="Schmutz J."/>
            <person name="Symeonidi A."/>
            <person name="Elias M."/>
            <person name="Eveleigh R.J."/>
            <person name="Herman E.K."/>
            <person name="Klute M.J."/>
            <person name="Nakayama T."/>
            <person name="Obornik M."/>
            <person name="Reyes-Prieto A."/>
            <person name="Armbrust E.V."/>
            <person name="Aves S.J."/>
            <person name="Beiko R.G."/>
            <person name="Coutinho P."/>
            <person name="Dacks J.B."/>
            <person name="Durnford D.G."/>
            <person name="Fast N.M."/>
            <person name="Green B.R."/>
            <person name="Grisdale C.J."/>
            <person name="Hempel F."/>
            <person name="Henrissat B."/>
            <person name="Hoppner M.P."/>
            <person name="Ishida K."/>
            <person name="Kim E."/>
            <person name="Koreny L."/>
            <person name="Kroth P.G."/>
            <person name="Liu Y."/>
            <person name="Malik S.B."/>
            <person name="Maier U.G."/>
            <person name="McRose D."/>
            <person name="Mock T."/>
            <person name="Neilson J.A."/>
            <person name="Onodera N.T."/>
            <person name="Poole A.M."/>
            <person name="Pritham E.J."/>
            <person name="Richards T.A."/>
            <person name="Rocap G."/>
            <person name="Roy S.W."/>
            <person name="Sarai C."/>
            <person name="Schaack S."/>
            <person name="Shirato S."/>
            <person name="Slamovits C.H."/>
            <person name="Spencer D.F."/>
            <person name="Suzuki S."/>
            <person name="Worden A.Z."/>
            <person name="Zauner S."/>
            <person name="Barry K."/>
            <person name="Bell C."/>
            <person name="Bharti A.K."/>
            <person name="Crow J.A."/>
            <person name="Grimwood J."/>
            <person name="Kramer R."/>
            <person name="Lindquist E."/>
            <person name="Lucas S."/>
            <person name="Salamov A."/>
            <person name="McFadden G.I."/>
            <person name="Lane C.E."/>
            <person name="Keeling P.J."/>
            <person name="Gray M.W."/>
            <person name="Grigoriev I.V."/>
            <person name="Archibald J.M."/>
        </authorList>
    </citation>
    <scope>NUCLEOTIDE SEQUENCE</scope>
    <source>
        <strain evidence="4 6">CCMP2712</strain>
    </source>
</reference>
<keyword evidence="3" id="KW-1133">Transmembrane helix</keyword>
<dbReference type="PaxDb" id="55529-EKX49394"/>
<dbReference type="EMBL" id="JH992982">
    <property type="protein sequence ID" value="EKX49394.1"/>
    <property type="molecule type" value="Genomic_DNA"/>
</dbReference>
<reference evidence="5" key="3">
    <citation type="submission" date="2016-03" db="UniProtKB">
        <authorList>
            <consortium name="EnsemblProtists"/>
        </authorList>
    </citation>
    <scope>IDENTIFICATION</scope>
</reference>
<dbReference type="EnsemblProtists" id="EKX49394">
    <property type="protein sequence ID" value="EKX49394"/>
    <property type="gene ID" value="GUITHDRAFT_104923"/>
</dbReference>
<dbReference type="HOGENOM" id="CLU_1126291_0_0_1"/>
<name>L1JMC7_GUITC</name>
<dbReference type="AlphaFoldDB" id="L1JMC7"/>
<evidence type="ECO:0000313" key="6">
    <source>
        <dbReference type="Proteomes" id="UP000011087"/>
    </source>
</evidence>
<dbReference type="Proteomes" id="UP000011087">
    <property type="component" value="Unassembled WGS sequence"/>
</dbReference>
<gene>
    <name evidence="4" type="ORF">GUITHDRAFT_104923</name>
</gene>
<dbReference type="KEGG" id="gtt:GUITHDRAFT_104923"/>
<feature type="region of interest" description="Disordered" evidence="2">
    <location>
        <begin position="70"/>
        <end position="95"/>
    </location>
</feature>